<proteinExistence type="predicted"/>
<organism evidence="1 2">
    <name type="scientific">Niabella ginsengisoli</name>
    <dbReference type="NCBI Taxonomy" id="522298"/>
    <lineage>
        <taxon>Bacteria</taxon>
        <taxon>Pseudomonadati</taxon>
        <taxon>Bacteroidota</taxon>
        <taxon>Chitinophagia</taxon>
        <taxon>Chitinophagales</taxon>
        <taxon>Chitinophagaceae</taxon>
        <taxon>Niabella</taxon>
    </lineage>
</organism>
<dbReference type="EMBL" id="JAKWBL010000004">
    <property type="protein sequence ID" value="MCH5600413.1"/>
    <property type="molecule type" value="Genomic_DNA"/>
</dbReference>
<evidence type="ECO:0000313" key="2">
    <source>
        <dbReference type="Proteomes" id="UP001202248"/>
    </source>
</evidence>
<reference evidence="1 2" key="1">
    <citation type="submission" date="2022-02" db="EMBL/GenBank/DDBJ databases">
        <authorList>
            <person name="Min J."/>
        </authorList>
    </citation>
    <scope>NUCLEOTIDE SEQUENCE [LARGE SCALE GENOMIC DNA]</scope>
    <source>
        <strain evidence="1 2">GR10-1</strain>
    </source>
</reference>
<keyword evidence="2" id="KW-1185">Reference proteome</keyword>
<evidence type="ECO:0000313" key="1">
    <source>
        <dbReference type="EMBL" id="MCH5600413.1"/>
    </source>
</evidence>
<name>A0ABS9SPS3_9BACT</name>
<protein>
    <submittedName>
        <fullName evidence="1">Uncharacterized protein</fullName>
    </submittedName>
</protein>
<accession>A0ABS9SPS3</accession>
<gene>
    <name evidence="1" type="ORF">MKP09_22085</name>
</gene>
<dbReference type="RefSeq" id="WP_240833387.1">
    <property type="nucleotide sequence ID" value="NZ_JAKWBL010000004.1"/>
</dbReference>
<comment type="caution">
    <text evidence="1">The sequence shown here is derived from an EMBL/GenBank/DDBJ whole genome shotgun (WGS) entry which is preliminary data.</text>
</comment>
<dbReference type="Proteomes" id="UP001202248">
    <property type="component" value="Unassembled WGS sequence"/>
</dbReference>
<sequence length="65" mass="7487">MFTESQISDIENASLAEAIEMVLNQFPTETVFHFFRSGRSGAYARNCPKQFTGKNFHTRYRPVVL</sequence>